<feature type="transmembrane region" description="Helical" evidence="1">
    <location>
        <begin position="42"/>
        <end position="60"/>
    </location>
</feature>
<organism evidence="2 3">
    <name type="scientific">Mycena alexandri</name>
    <dbReference type="NCBI Taxonomy" id="1745969"/>
    <lineage>
        <taxon>Eukaryota</taxon>
        <taxon>Fungi</taxon>
        <taxon>Dikarya</taxon>
        <taxon>Basidiomycota</taxon>
        <taxon>Agaricomycotina</taxon>
        <taxon>Agaricomycetes</taxon>
        <taxon>Agaricomycetidae</taxon>
        <taxon>Agaricales</taxon>
        <taxon>Marasmiineae</taxon>
        <taxon>Mycenaceae</taxon>
        <taxon>Mycena</taxon>
    </lineage>
</organism>
<keyword evidence="1" id="KW-0812">Transmembrane</keyword>
<reference evidence="2" key="1">
    <citation type="submission" date="2023-03" db="EMBL/GenBank/DDBJ databases">
        <title>Massive genome expansion in bonnet fungi (Mycena s.s.) driven by repeated elements and novel gene families across ecological guilds.</title>
        <authorList>
            <consortium name="Lawrence Berkeley National Laboratory"/>
            <person name="Harder C.B."/>
            <person name="Miyauchi S."/>
            <person name="Viragh M."/>
            <person name="Kuo A."/>
            <person name="Thoen E."/>
            <person name="Andreopoulos B."/>
            <person name="Lu D."/>
            <person name="Skrede I."/>
            <person name="Drula E."/>
            <person name="Henrissat B."/>
            <person name="Morin E."/>
            <person name="Kohler A."/>
            <person name="Barry K."/>
            <person name="LaButti K."/>
            <person name="Morin E."/>
            <person name="Salamov A."/>
            <person name="Lipzen A."/>
            <person name="Mereny Z."/>
            <person name="Hegedus B."/>
            <person name="Baldrian P."/>
            <person name="Stursova M."/>
            <person name="Weitz H."/>
            <person name="Taylor A."/>
            <person name="Grigoriev I.V."/>
            <person name="Nagy L.G."/>
            <person name="Martin F."/>
            <person name="Kauserud H."/>
        </authorList>
    </citation>
    <scope>NUCLEOTIDE SEQUENCE</scope>
    <source>
        <strain evidence="2">CBHHK200</strain>
    </source>
</reference>
<evidence type="ECO:0000313" key="3">
    <source>
        <dbReference type="Proteomes" id="UP001218188"/>
    </source>
</evidence>
<name>A0AAD6SCL6_9AGAR</name>
<comment type="caution">
    <text evidence="2">The sequence shown here is derived from an EMBL/GenBank/DDBJ whole genome shotgun (WGS) entry which is preliminary data.</text>
</comment>
<keyword evidence="3" id="KW-1185">Reference proteome</keyword>
<dbReference type="EMBL" id="JARJCM010000168">
    <property type="protein sequence ID" value="KAJ7024513.1"/>
    <property type="molecule type" value="Genomic_DNA"/>
</dbReference>
<evidence type="ECO:0000313" key="2">
    <source>
        <dbReference type="EMBL" id="KAJ7024513.1"/>
    </source>
</evidence>
<gene>
    <name evidence="2" type="ORF">C8F04DRAFT_1270211</name>
</gene>
<sequence length="387" mass="43394">MSANERFSDELYVEVLSHATPSTAATMALAARRFPTIVAPVLYRHVVLGFAAAALFFHTLRLKPELGSLVISLHFLATTSEGRHEGEDFDAAISSLTEVETLHIMCPIDVETLLTRFAAFLTTFTYGVPICDTLYPFLLQQHWISSLSLYHPLVHPRFNNAALPSWFLGHLVQVEAPIDNICDLIVGAPVRRLKIRYSELELQHRPYLPMTFIGLSASKFTHLEVLATQLLNATRDDFRLHLPALRVLVVVADVSWGSARGASAQFLPLVTDLAKALTALRALERLVVLTQFGGRQARTFCQALRNHCRAPLLRRFWFHGMSSCYYWRKLFDLESTPYVKPLGRLFGYPEPSPFADFRASSRCCLKSANLFFSAACLAKPASRNAIK</sequence>
<proteinExistence type="predicted"/>
<keyword evidence="1" id="KW-1133">Transmembrane helix</keyword>
<accession>A0AAD6SCL6</accession>
<evidence type="ECO:0000256" key="1">
    <source>
        <dbReference type="SAM" id="Phobius"/>
    </source>
</evidence>
<dbReference type="AlphaFoldDB" id="A0AAD6SCL6"/>
<dbReference type="Proteomes" id="UP001218188">
    <property type="component" value="Unassembled WGS sequence"/>
</dbReference>
<keyword evidence="1" id="KW-0472">Membrane</keyword>
<protein>
    <submittedName>
        <fullName evidence="2">Uncharacterized protein</fullName>
    </submittedName>
</protein>